<comment type="caution">
    <text evidence="1">The sequence shown here is derived from an EMBL/GenBank/DDBJ whole genome shotgun (WGS) entry which is preliminary data.</text>
</comment>
<sequence length="70" mass="7613">MTSLGGIHRNCLVAAMHYSLVAYLGPHHMLVKANDPTLAPRMLGASREELDLWLALVEREGDVEGLADGE</sequence>
<evidence type="ECO:0000313" key="2">
    <source>
        <dbReference type="Proteomes" id="UP001200741"/>
    </source>
</evidence>
<name>A0ABS8XZP0_9BURK</name>
<dbReference type="EMBL" id="JAJTWU010000016">
    <property type="protein sequence ID" value="MCE4558071.1"/>
    <property type="molecule type" value="Genomic_DNA"/>
</dbReference>
<reference evidence="1 2" key="1">
    <citation type="submission" date="2021-12" db="EMBL/GenBank/DDBJ databases">
        <title>Genome seq of P8.</title>
        <authorList>
            <person name="Seo T."/>
        </authorList>
    </citation>
    <scope>NUCLEOTIDE SEQUENCE [LARGE SCALE GENOMIC DNA]</scope>
    <source>
        <strain evidence="1 2">P8</strain>
    </source>
</reference>
<keyword evidence="2" id="KW-1185">Reference proteome</keyword>
<evidence type="ECO:0000313" key="1">
    <source>
        <dbReference type="EMBL" id="MCE4558071.1"/>
    </source>
</evidence>
<gene>
    <name evidence="1" type="ORF">LXT13_27160</name>
</gene>
<organism evidence="1 2">
    <name type="scientific">Pelomonas cellulosilytica</name>
    <dbReference type="NCBI Taxonomy" id="2906762"/>
    <lineage>
        <taxon>Bacteria</taxon>
        <taxon>Pseudomonadati</taxon>
        <taxon>Pseudomonadota</taxon>
        <taxon>Betaproteobacteria</taxon>
        <taxon>Burkholderiales</taxon>
        <taxon>Sphaerotilaceae</taxon>
        <taxon>Roseateles</taxon>
    </lineage>
</organism>
<accession>A0ABS8XZP0</accession>
<dbReference type="Proteomes" id="UP001200741">
    <property type="component" value="Unassembled WGS sequence"/>
</dbReference>
<protein>
    <submittedName>
        <fullName evidence="1">Uncharacterized protein</fullName>
    </submittedName>
</protein>
<proteinExistence type="predicted"/>
<dbReference type="RefSeq" id="WP_233375475.1">
    <property type="nucleotide sequence ID" value="NZ_JAJTWU010000016.1"/>
</dbReference>